<dbReference type="Proteomes" id="UP000198606">
    <property type="component" value="Unassembled WGS sequence"/>
</dbReference>
<proteinExistence type="predicted"/>
<evidence type="ECO:0000313" key="2">
    <source>
        <dbReference type="EMBL" id="SDG86521.1"/>
    </source>
</evidence>
<dbReference type="EMBL" id="FNDG01000001">
    <property type="protein sequence ID" value="SDG86521.1"/>
    <property type="molecule type" value="Genomic_DNA"/>
</dbReference>
<feature type="region of interest" description="Disordered" evidence="1">
    <location>
        <begin position="1"/>
        <end position="32"/>
    </location>
</feature>
<feature type="compositionally biased region" description="Acidic residues" evidence="1">
    <location>
        <begin position="23"/>
        <end position="32"/>
    </location>
</feature>
<dbReference type="STRING" id="29435.SAMN05216588_101233"/>
<evidence type="ECO:0000313" key="3">
    <source>
        <dbReference type="Proteomes" id="UP000198606"/>
    </source>
</evidence>
<name>A0A1G7XQY1_9GAMM</name>
<accession>A0A1G7XQY1</accession>
<sequence>MNTHNEWRTRLDPRAPDYLDPLSTEEQEEEAEAELYAGEGGQLYRQWDFDHV</sequence>
<feature type="compositionally biased region" description="Basic and acidic residues" evidence="1">
    <location>
        <begin position="1"/>
        <end position="17"/>
    </location>
</feature>
<reference evidence="2 3" key="1">
    <citation type="submission" date="2016-10" db="EMBL/GenBank/DDBJ databases">
        <authorList>
            <person name="de Groot N.N."/>
        </authorList>
    </citation>
    <scope>NUCLEOTIDE SEQUENCE [LARGE SCALE GENOMIC DNA]</scope>
    <source>
        <strain evidence="2 3">LMG 18387</strain>
    </source>
</reference>
<evidence type="ECO:0000256" key="1">
    <source>
        <dbReference type="SAM" id="MobiDB-lite"/>
    </source>
</evidence>
<organism evidence="2 3">
    <name type="scientific">Phytopseudomonas flavescens</name>
    <dbReference type="NCBI Taxonomy" id="29435"/>
    <lineage>
        <taxon>Bacteria</taxon>
        <taxon>Pseudomonadati</taxon>
        <taxon>Pseudomonadota</taxon>
        <taxon>Gammaproteobacteria</taxon>
        <taxon>Pseudomonadales</taxon>
        <taxon>Pseudomonadaceae</taxon>
        <taxon>Phytopseudomonas</taxon>
    </lineage>
</organism>
<dbReference type="AlphaFoldDB" id="A0A1G7XQY1"/>
<gene>
    <name evidence="2" type="ORF">SAMN05216588_101233</name>
</gene>
<protein>
    <submittedName>
        <fullName evidence="2">Uncharacterized protein</fullName>
    </submittedName>
</protein>
<dbReference type="RefSeq" id="WP_167359692.1">
    <property type="nucleotide sequence ID" value="NZ_FNDG01000001.1"/>
</dbReference>